<evidence type="ECO:0000313" key="1">
    <source>
        <dbReference type="EMBL" id="QBO35664.1"/>
    </source>
</evidence>
<protein>
    <submittedName>
        <fullName evidence="1">Uncharacterized protein</fullName>
    </submittedName>
</protein>
<keyword evidence="2" id="KW-1185">Reference proteome</keyword>
<proteinExistence type="predicted"/>
<reference evidence="2" key="1">
    <citation type="submission" date="2019-03" db="EMBL/GenBank/DDBJ databases">
        <title>Weissella sp. 26KH-42 Genome sequencing.</title>
        <authorList>
            <person name="Heo J."/>
            <person name="Kim S.-J."/>
            <person name="Kim J.-S."/>
            <person name="Hong S.-B."/>
            <person name="Kwon S.-W."/>
        </authorList>
    </citation>
    <scope>NUCLEOTIDE SEQUENCE [LARGE SCALE GENOMIC DNA]</scope>
    <source>
        <strain evidence="2">26KH-42</strain>
    </source>
</reference>
<name>A0A4P6YSH7_9LACO</name>
<dbReference type="Proteomes" id="UP000292886">
    <property type="component" value="Chromosome"/>
</dbReference>
<dbReference type="EMBL" id="CP037940">
    <property type="protein sequence ID" value="QBO35664.1"/>
    <property type="molecule type" value="Genomic_DNA"/>
</dbReference>
<dbReference type="AlphaFoldDB" id="A0A4P6YSH7"/>
<dbReference type="KEGG" id="wei:EQG49_03915"/>
<organism evidence="1 2">
    <name type="scientific">Periweissella cryptocerci</name>
    <dbReference type="NCBI Taxonomy" id="2506420"/>
    <lineage>
        <taxon>Bacteria</taxon>
        <taxon>Bacillati</taxon>
        <taxon>Bacillota</taxon>
        <taxon>Bacilli</taxon>
        <taxon>Lactobacillales</taxon>
        <taxon>Lactobacillaceae</taxon>
        <taxon>Periweissella</taxon>
    </lineage>
</organism>
<dbReference type="OrthoDB" id="2329953at2"/>
<gene>
    <name evidence="1" type="ORF">EQG49_03915</name>
</gene>
<evidence type="ECO:0000313" key="2">
    <source>
        <dbReference type="Proteomes" id="UP000292886"/>
    </source>
</evidence>
<accession>A0A4P6YSH7</accession>
<sequence length="83" mass="9346">MAECNQGYGYGGKLIALVAMDAFEQPGFEGYVQLKSKINGIEKFYDHLGGERNWQRVIFDTDVSKAIINKYLPDGGTIQWIIN</sequence>